<dbReference type="SUPFAM" id="SSF47336">
    <property type="entry name" value="ACP-like"/>
    <property type="match status" value="1"/>
</dbReference>
<evidence type="ECO:0000313" key="2">
    <source>
        <dbReference type="EMBL" id="QLJ96935.1"/>
    </source>
</evidence>
<feature type="domain" description="Carrier" evidence="1">
    <location>
        <begin position="11"/>
        <end position="89"/>
    </location>
</feature>
<gene>
    <name evidence="2" type="ORF">HZU44_18840</name>
</gene>
<protein>
    <submittedName>
        <fullName evidence="2">Acyl carrier protein</fullName>
    </submittedName>
</protein>
<organism evidence="2">
    <name type="scientific">Micromonospora carbonacea</name>
    <dbReference type="NCBI Taxonomy" id="47853"/>
    <lineage>
        <taxon>Bacteria</taxon>
        <taxon>Bacillati</taxon>
        <taxon>Actinomycetota</taxon>
        <taxon>Actinomycetes</taxon>
        <taxon>Micromonosporales</taxon>
        <taxon>Micromonosporaceae</taxon>
        <taxon>Micromonospora</taxon>
    </lineage>
</organism>
<dbReference type="InterPro" id="IPR036736">
    <property type="entry name" value="ACP-like_sf"/>
</dbReference>
<dbReference type="Gene3D" id="1.10.1200.10">
    <property type="entry name" value="ACP-like"/>
    <property type="match status" value="1"/>
</dbReference>
<evidence type="ECO:0000259" key="1">
    <source>
        <dbReference type="PROSITE" id="PS50075"/>
    </source>
</evidence>
<proteinExistence type="predicted"/>
<accession>A0A7D5YCU6</accession>
<reference evidence="2" key="1">
    <citation type="submission" date="2020-08" db="EMBL/GenBank/DDBJ databases">
        <title>A bifunctional nitrone conjugated secondary metabolite targeting the ribosome.</title>
        <authorList>
            <person name="Limbrick E.M."/>
            <person name="Graf M."/>
            <person name="Derewacz D.K."/>
            <person name="Nguyen F."/>
            <person name="Spraggins J.M."/>
            <person name="Wieland M."/>
            <person name="Ynigez-Gutierrez A.E."/>
            <person name="Reisman B.J."/>
            <person name="Zinshteyn B."/>
            <person name="McCulloch K."/>
            <person name="Iverson T.M."/>
            <person name="Green R."/>
            <person name="Wilson D.N."/>
            <person name="Bachmann B.O."/>
        </authorList>
    </citation>
    <scope>NUCLEOTIDE SEQUENCE</scope>
    <source>
        <strain evidence="2">Africana</strain>
    </source>
</reference>
<sequence>MSNPQVESRAPGAGEFLTVLEDAYLQAKRMRRSIRMDDSLAHGLGLDSLAAIEMLLVVEQHYGIELVDTDEVTRTETVADLYRLVTRLVAAR</sequence>
<name>A0A7D5YCU6_9ACTN</name>
<dbReference type="Pfam" id="PF00550">
    <property type="entry name" value="PP-binding"/>
    <property type="match status" value="1"/>
</dbReference>
<dbReference type="EMBL" id="CP058905">
    <property type="protein sequence ID" value="QLJ96935.1"/>
    <property type="molecule type" value="Genomic_DNA"/>
</dbReference>
<dbReference type="PROSITE" id="PS50075">
    <property type="entry name" value="CARRIER"/>
    <property type="match status" value="1"/>
</dbReference>
<dbReference type="AlphaFoldDB" id="A0A7D5YCU6"/>
<dbReference type="InterPro" id="IPR009081">
    <property type="entry name" value="PP-bd_ACP"/>
</dbReference>